<proteinExistence type="predicted"/>
<organism evidence="2 3">
    <name type="scientific">Persicobacter diffluens</name>
    <dbReference type="NCBI Taxonomy" id="981"/>
    <lineage>
        <taxon>Bacteria</taxon>
        <taxon>Pseudomonadati</taxon>
        <taxon>Bacteroidota</taxon>
        <taxon>Cytophagia</taxon>
        <taxon>Cytophagales</taxon>
        <taxon>Persicobacteraceae</taxon>
        <taxon>Persicobacter</taxon>
    </lineage>
</organism>
<keyword evidence="3" id="KW-1185">Reference proteome</keyword>
<feature type="coiled-coil region" evidence="1">
    <location>
        <begin position="92"/>
        <end position="119"/>
    </location>
</feature>
<dbReference type="RefSeq" id="WP_338237529.1">
    <property type="nucleotide sequence ID" value="NZ_BQKE01000001.1"/>
</dbReference>
<dbReference type="SUPFAM" id="SSF52540">
    <property type="entry name" value="P-loop containing nucleoside triphosphate hydrolases"/>
    <property type="match status" value="1"/>
</dbReference>
<evidence type="ECO:0008006" key="4">
    <source>
        <dbReference type="Google" id="ProtNLM"/>
    </source>
</evidence>
<name>A0AAN4W1I0_9BACT</name>
<evidence type="ECO:0000256" key="1">
    <source>
        <dbReference type="SAM" id="Coils"/>
    </source>
</evidence>
<gene>
    <name evidence="2" type="ORF">PEDI_27470</name>
</gene>
<dbReference type="Proteomes" id="UP001310022">
    <property type="component" value="Unassembled WGS sequence"/>
</dbReference>
<evidence type="ECO:0000313" key="3">
    <source>
        <dbReference type="Proteomes" id="UP001310022"/>
    </source>
</evidence>
<sequence length="256" mass="29736">MADNKNDNGNIAVDNDRKPPIFYAMTNTDLFNQYLTDRMDKMPDRTKAKLNPPVITISREAGCGAEHIAKKLSAKMNALYPNAMPQWRYINKEVMEKAADKLKMRVDEVERNYNQGHREVVEDLFFSLGTNYYNFNDTKVKKTIVNVVRDFAHQGNMIIVGRAGECLTADLDRVLQTTIHAPLEWRAQNLIRRWGIDKKEALEYIDKNDKKRKAFRDFYAKGKALRYDLSIDASAFTEDEIVELLFQTLKLKKYIK</sequence>
<protein>
    <recommendedName>
        <fullName evidence="4">Cytidylate kinase-like family protein</fullName>
    </recommendedName>
</protein>
<evidence type="ECO:0000313" key="2">
    <source>
        <dbReference type="EMBL" id="GJM62195.1"/>
    </source>
</evidence>
<dbReference type="Pfam" id="PF13189">
    <property type="entry name" value="Cytidylate_kin2"/>
    <property type="match status" value="1"/>
</dbReference>
<dbReference type="InterPro" id="IPR027417">
    <property type="entry name" value="P-loop_NTPase"/>
</dbReference>
<accession>A0AAN4W1I0</accession>
<dbReference type="AlphaFoldDB" id="A0AAN4W1I0"/>
<comment type="caution">
    <text evidence="2">The sequence shown here is derived from an EMBL/GenBank/DDBJ whole genome shotgun (WGS) entry which is preliminary data.</text>
</comment>
<reference evidence="2 3" key="1">
    <citation type="submission" date="2021-12" db="EMBL/GenBank/DDBJ databases">
        <title>Genome sequencing of bacteria with rrn-lacking chromosome and rrn-plasmid.</title>
        <authorList>
            <person name="Anda M."/>
            <person name="Iwasaki W."/>
        </authorList>
    </citation>
    <scope>NUCLEOTIDE SEQUENCE [LARGE SCALE GENOMIC DNA]</scope>
    <source>
        <strain evidence="2 3">NBRC 15940</strain>
    </source>
</reference>
<keyword evidence="1" id="KW-0175">Coiled coil</keyword>
<dbReference type="Gene3D" id="3.40.50.300">
    <property type="entry name" value="P-loop containing nucleotide triphosphate hydrolases"/>
    <property type="match status" value="1"/>
</dbReference>
<dbReference type="EMBL" id="BQKE01000001">
    <property type="protein sequence ID" value="GJM62195.1"/>
    <property type="molecule type" value="Genomic_DNA"/>
</dbReference>